<dbReference type="Proteomes" id="UP000292052">
    <property type="component" value="Unassembled WGS sequence"/>
</dbReference>
<dbReference type="AlphaFoldDB" id="A0A482W0G1"/>
<protein>
    <submittedName>
        <fullName evidence="1">DDE Tnp 1 7 domain containing protein</fullName>
    </submittedName>
</protein>
<name>A0A482W0G1_ASBVE</name>
<keyword evidence="2" id="KW-1185">Reference proteome</keyword>
<organism evidence="1 2">
    <name type="scientific">Asbolus verrucosus</name>
    <name type="common">Desert ironclad beetle</name>
    <dbReference type="NCBI Taxonomy" id="1661398"/>
    <lineage>
        <taxon>Eukaryota</taxon>
        <taxon>Metazoa</taxon>
        <taxon>Ecdysozoa</taxon>
        <taxon>Arthropoda</taxon>
        <taxon>Hexapoda</taxon>
        <taxon>Insecta</taxon>
        <taxon>Pterygota</taxon>
        <taxon>Neoptera</taxon>
        <taxon>Endopterygota</taxon>
        <taxon>Coleoptera</taxon>
        <taxon>Polyphaga</taxon>
        <taxon>Cucujiformia</taxon>
        <taxon>Tenebrionidae</taxon>
        <taxon>Pimeliinae</taxon>
        <taxon>Asbolus</taxon>
    </lineage>
</organism>
<evidence type="ECO:0000313" key="2">
    <source>
        <dbReference type="Proteomes" id="UP000292052"/>
    </source>
</evidence>
<sequence>IKQYVPLGQFEKIDWKDVPFQQKNIRIKRPEERIHFSEMISHPYIIASYNKGMGGVDKLDALVAVYRTRIRQR</sequence>
<feature type="non-terminal residue" evidence="1">
    <location>
        <position position="1"/>
    </location>
</feature>
<reference evidence="1 2" key="1">
    <citation type="submission" date="2017-03" db="EMBL/GenBank/DDBJ databases">
        <title>Genome of the blue death feigning beetle - Asbolus verrucosus.</title>
        <authorList>
            <person name="Rider S.D."/>
        </authorList>
    </citation>
    <scope>NUCLEOTIDE SEQUENCE [LARGE SCALE GENOMIC DNA]</scope>
    <source>
        <strain evidence="1">Butters</strain>
        <tissue evidence="1">Head and leg muscle</tissue>
    </source>
</reference>
<dbReference type="EMBL" id="QDEB01045624">
    <property type="protein sequence ID" value="RZC38199.1"/>
    <property type="molecule type" value="Genomic_DNA"/>
</dbReference>
<gene>
    <name evidence="1" type="ORF">BDFB_014900</name>
</gene>
<accession>A0A482W0G1</accession>
<dbReference type="OrthoDB" id="6768801at2759"/>
<feature type="non-terminal residue" evidence="1">
    <location>
        <position position="73"/>
    </location>
</feature>
<comment type="caution">
    <text evidence="1">The sequence shown here is derived from an EMBL/GenBank/DDBJ whole genome shotgun (WGS) entry which is preliminary data.</text>
</comment>
<proteinExistence type="predicted"/>
<evidence type="ECO:0000313" key="1">
    <source>
        <dbReference type="EMBL" id="RZC38199.1"/>
    </source>
</evidence>